<feature type="region of interest" description="N-acetyltransferase" evidence="18">
    <location>
        <begin position="251"/>
        <end position="458"/>
    </location>
</feature>
<comment type="pathway">
    <text evidence="18">Bacterial outer membrane biogenesis; LPS lipid A biosynthesis.</text>
</comment>
<dbReference type="Proteomes" id="UP000266328">
    <property type="component" value="Unassembled WGS sequence"/>
</dbReference>
<feature type="binding site" evidence="18">
    <location>
        <begin position="385"/>
        <end position="386"/>
    </location>
    <ligand>
        <name>acetyl-CoA</name>
        <dbReference type="ChEBI" id="CHEBI:57288"/>
    </ligand>
</feature>
<keyword evidence="4 18" id="KW-0963">Cytoplasm</keyword>
<evidence type="ECO:0000256" key="11">
    <source>
        <dbReference type="ARBA" id="ARBA00022984"/>
    </source>
</evidence>
<comment type="similarity">
    <text evidence="2 18">In the C-terminal section; belongs to the transferase hexapeptide repeat family.</text>
</comment>
<dbReference type="Pfam" id="PF00132">
    <property type="entry name" value="Hexapep"/>
    <property type="match status" value="1"/>
</dbReference>
<feature type="binding site" evidence="18">
    <location>
        <position position="379"/>
    </location>
    <ligand>
        <name>acetyl-CoA</name>
        <dbReference type="ChEBI" id="CHEBI:57288"/>
    </ligand>
</feature>
<feature type="binding site" evidence="18">
    <location>
        <position position="169"/>
    </location>
    <ligand>
        <name>UDP-N-acetyl-alpha-D-glucosamine</name>
        <dbReference type="ChEBI" id="CHEBI:57705"/>
    </ligand>
</feature>
<evidence type="ECO:0000256" key="10">
    <source>
        <dbReference type="ARBA" id="ARBA00022960"/>
    </source>
</evidence>
<feature type="binding site" evidence="18">
    <location>
        <position position="25"/>
    </location>
    <ligand>
        <name>UDP-N-acetyl-alpha-D-glucosamine</name>
        <dbReference type="ChEBI" id="CHEBI:57705"/>
    </ligand>
</feature>
<feature type="region of interest" description="Linker" evidence="18">
    <location>
        <begin position="230"/>
        <end position="250"/>
    </location>
</feature>
<dbReference type="AlphaFoldDB" id="A0A398CUE1"/>
<comment type="similarity">
    <text evidence="3 18">In the N-terminal section; belongs to the N-acetylglucosamine-1-phosphate uridyltransferase family.</text>
</comment>
<keyword evidence="13 18" id="KW-0012">Acyltransferase</keyword>
<dbReference type="Gene3D" id="3.90.550.10">
    <property type="entry name" value="Spore Coat Polysaccharide Biosynthesis Protein SpsA, Chain A"/>
    <property type="match status" value="1"/>
</dbReference>
<dbReference type="Gene3D" id="2.160.10.10">
    <property type="entry name" value="Hexapeptide repeat proteins"/>
    <property type="match status" value="1"/>
</dbReference>
<evidence type="ECO:0000256" key="13">
    <source>
        <dbReference type="ARBA" id="ARBA00023315"/>
    </source>
</evidence>
<evidence type="ECO:0000256" key="16">
    <source>
        <dbReference type="ARBA" id="ARBA00048493"/>
    </source>
</evidence>
<feature type="active site" description="Proton acceptor" evidence="18">
    <location>
        <position position="362"/>
    </location>
</feature>
<dbReference type="EC" id="2.7.7.23" evidence="18"/>
<dbReference type="SUPFAM" id="SSF53448">
    <property type="entry name" value="Nucleotide-diphospho-sugar transferases"/>
    <property type="match status" value="1"/>
</dbReference>
<feature type="region of interest" description="Pyrophosphorylase" evidence="18">
    <location>
        <begin position="1"/>
        <end position="229"/>
    </location>
</feature>
<dbReference type="EMBL" id="QXIS01000019">
    <property type="protein sequence ID" value="RIE06245.1"/>
    <property type="molecule type" value="Genomic_DNA"/>
</dbReference>
<feature type="binding site" evidence="18">
    <location>
        <position position="441"/>
    </location>
    <ligand>
        <name>acetyl-CoA</name>
        <dbReference type="ChEBI" id="CHEBI:57288"/>
    </ligand>
</feature>
<dbReference type="InterPro" id="IPR001451">
    <property type="entry name" value="Hexapep"/>
</dbReference>
<dbReference type="UniPathway" id="UPA00113">
    <property type="reaction ID" value="UER00532"/>
</dbReference>
<evidence type="ECO:0000256" key="18">
    <source>
        <dbReference type="HAMAP-Rule" id="MF_01631"/>
    </source>
</evidence>
<protein>
    <recommendedName>
        <fullName evidence="18">Bifunctional protein GlmU</fullName>
    </recommendedName>
    <domain>
        <recommendedName>
            <fullName evidence="18">UDP-N-acetylglucosamine pyrophosphorylase</fullName>
            <ecNumber evidence="18">2.7.7.23</ecNumber>
        </recommendedName>
        <alternativeName>
            <fullName evidence="18">N-acetylglucosamine-1-phosphate uridyltransferase</fullName>
        </alternativeName>
    </domain>
    <domain>
        <recommendedName>
            <fullName evidence="18">Glucosamine-1-phosphate N-acetyltransferase</fullName>
            <ecNumber evidence="18">2.3.1.157</ecNumber>
        </recommendedName>
    </domain>
</protein>
<feature type="binding site" evidence="18">
    <location>
        <position position="350"/>
    </location>
    <ligand>
        <name>UDP-N-acetyl-alpha-D-glucosamine</name>
        <dbReference type="ChEBI" id="CHEBI:57705"/>
    </ligand>
</feature>
<keyword evidence="9 18" id="KW-0460">Magnesium</keyword>
<comment type="function">
    <text evidence="17 18">Catalyzes the last two sequential reactions in the de novo biosynthetic pathway for UDP-N-acetylglucosamine (UDP-GlcNAc). The C-terminal domain catalyzes the transfer of acetyl group from acetyl coenzyme A to glucosamine-1-phosphate (GlcN-1-P) to produce N-acetylglucosamine-1-phosphate (GlcNAc-1-P), which is converted into UDP-GlcNAc by the transfer of uridine 5-monophosphate (from uridine 5-triphosphate), a reaction catalyzed by the N-terminal domain.</text>
</comment>
<evidence type="ECO:0000256" key="2">
    <source>
        <dbReference type="ARBA" id="ARBA00007707"/>
    </source>
</evidence>
<comment type="pathway">
    <text evidence="18">Nucleotide-sugar biosynthesis; UDP-N-acetyl-alpha-D-glucosamine biosynthesis; UDP-N-acetyl-alpha-D-glucosamine from N-acetyl-alpha-D-glucosamine 1-phosphate: step 1/1.</text>
</comment>
<comment type="subcellular location">
    <subcellularLocation>
        <location evidence="1 18">Cytoplasm</location>
    </subcellularLocation>
</comment>
<dbReference type="CDD" id="cd03353">
    <property type="entry name" value="LbH_GlmU_C"/>
    <property type="match status" value="1"/>
</dbReference>
<comment type="catalytic activity">
    <reaction evidence="15 18">
        <text>alpha-D-glucosamine 1-phosphate + acetyl-CoA = N-acetyl-alpha-D-glucosamine 1-phosphate + CoA + H(+)</text>
        <dbReference type="Rhea" id="RHEA:13725"/>
        <dbReference type="ChEBI" id="CHEBI:15378"/>
        <dbReference type="ChEBI" id="CHEBI:57287"/>
        <dbReference type="ChEBI" id="CHEBI:57288"/>
        <dbReference type="ChEBI" id="CHEBI:57776"/>
        <dbReference type="ChEBI" id="CHEBI:58516"/>
        <dbReference type="EC" id="2.3.1.157"/>
    </reaction>
</comment>
<feature type="domain" description="MobA-like NTP transferase" evidence="19">
    <location>
        <begin position="8"/>
        <end position="129"/>
    </location>
</feature>
<evidence type="ECO:0000256" key="4">
    <source>
        <dbReference type="ARBA" id="ARBA00022490"/>
    </source>
</evidence>
<dbReference type="InterPro" id="IPR011004">
    <property type="entry name" value="Trimer_LpxA-like_sf"/>
</dbReference>
<feature type="binding site" evidence="18">
    <location>
        <position position="332"/>
    </location>
    <ligand>
        <name>UDP-N-acetyl-alpha-D-glucosamine</name>
        <dbReference type="ChEBI" id="CHEBI:57705"/>
    </ligand>
</feature>
<evidence type="ECO:0000259" key="19">
    <source>
        <dbReference type="Pfam" id="PF12804"/>
    </source>
</evidence>
<dbReference type="RefSeq" id="WP_119088945.1">
    <property type="nucleotide sequence ID" value="NZ_QXIS01000019.1"/>
</dbReference>
<dbReference type="Pfam" id="PF12804">
    <property type="entry name" value="NTP_transf_3"/>
    <property type="match status" value="1"/>
</dbReference>
<feature type="binding site" evidence="18">
    <location>
        <position position="139"/>
    </location>
    <ligand>
        <name>UDP-N-acetyl-alpha-D-glucosamine</name>
        <dbReference type="ChEBI" id="CHEBI:57705"/>
    </ligand>
</feature>
<comment type="caution">
    <text evidence="18">Lacks conserved residue(s) required for the propagation of feature annotation.</text>
</comment>
<name>A0A398CUE1_9BACT</name>
<sequence length="458" mass="49166">MSYPSVQALILAGGLGTRMKSAMPKVLHDVLGHPMLWYVVDALKDIDVQPIVVTPAANEAFRAAFGDRLTYAVQPEQHGSGHAVQCGMDYVSAEYVLVCNGDDPLPAAEDYRVFLDESLAEHADAAVLAAYLEDAGQLGRVVRTVDGAFAGIVEARDARPEQLGIQEINTGIYVFRSAELRRWLARMKSNNAQGEYYITECFSMAVQDGSHVHCPVARGTWEMSGVNDRAELALAAGLLQRRKLDHLYREGVTINMPGTVHVDWDVVVGRDSEIRQGSCLKGSTKVGNSSVIGPNTILIDAQVGDETTVLASLVEGSTIGSNCAVGPFSYIRPGTQTAERSKVGAFCELKASSLGVGSKVPHLSYIGDADIAENVNVGAGTITCNYDGFTHTKHHTVIEKDVFIGANNNLVAPVTIHEGAYTATGSTITHDVPPEALAIARAVQVDKEGWVRRKKHGQ</sequence>
<dbReference type="InterPro" id="IPR038009">
    <property type="entry name" value="GlmU_C_LbH"/>
</dbReference>
<dbReference type="NCBIfam" id="TIGR01173">
    <property type="entry name" value="glmU"/>
    <property type="match status" value="1"/>
</dbReference>
<dbReference type="InterPro" id="IPR050065">
    <property type="entry name" value="GlmU-like"/>
</dbReference>
<dbReference type="GO" id="GO:0000287">
    <property type="term" value="F:magnesium ion binding"/>
    <property type="evidence" value="ECO:0007669"/>
    <property type="project" value="UniProtKB-UniRule"/>
</dbReference>
<dbReference type="InterPro" id="IPR025877">
    <property type="entry name" value="MobA-like_NTP_Trfase"/>
</dbReference>
<comment type="subunit">
    <text evidence="18">Homotrimer.</text>
</comment>
<organism evidence="20 21">
    <name type="scientific">Candidatus Cryosericum terrychapinii</name>
    <dbReference type="NCBI Taxonomy" id="2290919"/>
    <lineage>
        <taxon>Bacteria</taxon>
        <taxon>Pseudomonadati</taxon>
        <taxon>Caldisericota/Cryosericota group</taxon>
        <taxon>Candidatus Cryosericota</taxon>
        <taxon>Candidatus Cryosericia</taxon>
        <taxon>Candidatus Cryosericales</taxon>
        <taxon>Candidatus Cryosericaceae</taxon>
        <taxon>Candidatus Cryosericum</taxon>
    </lineage>
</organism>
<feature type="binding site" evidence="18">
    <location>
        <position position="376"/>
    </location>
    <ligand>
        <name>UDP-N-acetyl-alpha-D-glucosamine</name>
        <dbReference type="ChEBI" id="CHEBI:57705"/>
    </ligand>
</feature>
<keyword evidence="5 18" id="KW-0808">Transferase</keyword>
<dbReference type="GO" id="GO:0009252">
    <property type="term" value="P:peptidoglycan biosynthetic process"/>
    <property type="evidence" value="ECO:0007669"/>
    <property type="project" value="UniProtKB-UniRule"/>
</dbReference>
<dbReference type="GO" id="GO:0071555">
    <property type="term" value="P:cell wall organization"/>
    <property type="evidence" value="ECO:0007669"/>
    <property type="project" value="UniProtKB-KW"/>
</dbReference>
<keyword evidence="21" id="KW-1185">Reference proteome</keyword>
<dbReference type="InterPro" id="IPR005882">
    <property type="entry name" value="Bifunctional_GlmU"/>
</dbReference>
<dbReference type="GO" id="GO:0019134">
    <property type="term" value="F:glucosamine-1-phosphate N-acetyltransferase activity"/>
    <property type="evidence" value="ECO:0007669"/>
    <property type="project" value="UniProtKB-UniRule"/>
</dbReference>
<dbReference type="GO" id="GO:0016020">
    <property type="term" value="C:membrane"/>
    <property type="evidence" value="ECO:0007669"/>
    <property type="project" value="GOC"/>
</dbReference>
<evidence type="ECO:0000256" key="9">
    <source>
        <dbReference type="ARBA" id="ARBA00022842"/>
    </source>
</evidence>
<feature type="binding site" evidence="18">
    <location>
        <position position="424"/>
    </location>
    <ligand>
        <name>acetyl-CoA</name>
        <dbReference type="ChEBI" id="CHEBI:57288"/>
    </ligand>
</feature>
<comment type="catalytic activity">
    <reaction evidence="16 18">
        <text>N-acetyl-alpha-D-glucosamine 1-phosphate + UTP + H(+) = UDP-N-acetyl-alpha-D-glucosamine + diphosphate</text>
        <dbReference type="Rhea" id="RHEA:13509"/>
        <dbReference type="ChEBI" id="CHEBI:15378"/>
        <dbReference type="ChEBI" id="CHEBI:33019"/>
        <dbReference type="ChEBI" id="CHEBI:46398"/>
        <dbReference type="ChEBI" id="CHEBI:57705"/>
        <dbReference type="ChEBI" id="CHEBI:57776"/>
        <dbReference type="EC" id="2.7.7.23"/>
    </reaction>
</comment>
<dbReference type="GO" id="GO:0008360">
    <property type="term" value="P:regulation of cell shape"/>
    <property type="evidence" value="ECO:0007669"/>
    <property type="project" value="UniProtKB-KW"/>
</dbReference>
<dbReference type="GO" id="GO:0000902">
    <property type="term" value="P:cell morphogenesis"/>
    <property type="evidence" value="ECO:0007669"/>
    <property type="project" value="UniProtKB-UniRule"/>
</dbReference>
<dbReference type="HAMAP" id="MF_01631">
    <property type="entry name" value="GlmU"/>
    <property type="match status" value="1"/>
</dbReference>
<feature type="binding site" evidence="18">
    <location>
        <position position="74"/>
    </location>
    <ligand>
        <name>UDP-N-acetyl-alpha-D-glucosamine</name>
        <dbReference type="ChEBI" id="CHEBI:57705"/>
    </ligand>
</feature>
<evidence type="ECO:0000313" key="21">
    <source>
        <dbReference type="Proteomes" id="UP000266328"/>
    </source>
</evidence>
<gene>
    <name evidence="18 20" type="primary">glmU</name>
    <name evidence="20" type="ORF">SMC7_03280</name>
</gene>
<feature type="binding site" evidence="18">
    <location>
        <position position="102"/>
    </location>
    <ligand>
        <name>Mg(2+)</name>
        <dbReference type="ChEBI" id="CHEBI:18420"/>
    </ligand>
</feature>
<feature type="binding site" evidence="18">
    <location>
        <position position="227"/>
    </location>
    <ligand>
        <name>Mg(2+)</name>
        <dbReference type="ChEBI" id="CHEBI:18420"/>
    </ligand>
</feature>
<evidence type="ECO:0000256" key="12">
    <source>
        <dbReference type="ARBA" id="ARBA00023268"/>
    </source>
</evidence>
<dbReference type="CDD" id="cd02540">
    <property type="entry name" value="GT2_GlmU_N_bac"/>
    <property type="match status" value="1"/>
</dbReference>
<dbReference type="GO" id="GO:0003977">
    <property type="term" value="F:UDP-N-acetylglucosamine diphosphorylase activity"/>
    <property type="evidence" value="ECO:0007669"/>
    <property type="project" value="UniProtKB-UniRule"/>
</dbReference>
<evidence type="ECO:0000256" key="5">
    <source>
        <dbReference type="ARBA" id="ARBA00022679"/>
    </source>
</evidence>
<dbReference type="GO" id="GO:0005737">
    <property type="term" value="C:cytoplasm"/>
    <property type="evidence" value="ECO:0007669"/>
    <property type="project" value="UniProtKB-SubCell"/>
</dbReference>
<dbReference type="GO" id="GO:0009245">
    <property type="term" value="P:lipid A biosynthetic process"/>
    <property type="evidence" value="ECO:0007669"/>
    <property type="project" value="UniProtKB-UniRule"/>
</dbReference>
<comment type="cofactor">
    <cofactor evidence="18">
        <name>Mg(2+)</name>
        <dbReference type="ChEBI" id="CHEBI:18420"/>
    </cofactor>
    <text evidence="18">Binds 1 Mg(2+) ion per subunit.</text>
</comment>
<dbReference type="PANTHER" id="PTHR43584:SF3">
    <property type="entry name" value="BIFUNCTIONAL PROTEIN GLMU"/>
    <property type="match status" value="1"/>
</dbReference>
<feature type="binding site" evidence="18">
    <location>
        <position position="154"/>
    </location>
    <ligand>
        <name>UDP-N-acetyl-alpha-D-glucosamine</name>
        <dbReference type="ChEBI" id="CHEBI:57705"/>
    </ligand>
</feature>
<keyword evidence="6 18" id="KW-0548">Nucleotidyltransferase</keyword>
<keyword evidence="10 18" id="KW-0133">Cell shape</keyword>
<dbReference type="GO" id="GO:0006048">
    <property type="term" value="P:UDP-N-acetylglucosamine biosynthetic process"/>
    <property type="evidence" value="ECO:0007669"/>
    <property type="project" value="UniProtKB-UniPathway"/>
</dbReference>
<keyword evidence="7 18" id="KW-0479">Metal-binding</keyword>
<keyword evidence="11 18" id="KW-0573">Peptidoglycan synthesis</keyword>
<feature type="binding site" evidence="18">
    <location>
        <position position="227"/>
    </location>
    <ligand>
        <name>UDP-N-acetyl-alpha-D-glucosamine</name>
        <dbReference type="ChEBI" id="CHEBI:57705"/>
    </ligand>
</feature>
<keyword evidence="14 18" id="KW-0961">Cell wall biogenesis/degradation</keyword>
<feature type="binding site" evidence="18">
    <location>
        <position position="365"/>
    </location>
    <ligand>
        <name>UDP-N-acetyl-alpha-D-glucosamine</name>
        <dbReference type="ChEBI" id="CHEBI:57705"/>
    </ligand>
</feature>
<comment type="caution">
    <text evidence="20">The sequence shown here is derived from an EMBL/GenBank/DDBJ whole genome shotgun (WGS) entry which is preliminary data.</text>
</comment>
<evidence type="ECO:0000256" key="1">
    <source>
        <dbReference type="ARBA" id="ARBA00004496"/>
    </source>
</evidence>
<evidence type="ECO:0000256" key="8">
    <source>
        <dbReference type="ARBA" id="ARBA00022737"/>
    </source>
</evidence>
<reference evidence="20 21" key="1">
    <citation type="submission" date="2018-09" db="EMBL/GenBank/DDBJ databases">
        <title>Discovery and Ecogenomic Context for Candidatus Cryosericales, a Global Caldiserica Order Active in Thawing Permafrost.</title>
        <authorList>
            <person name="Martinez M.A."/>
            <person name="Woodcroft B.J."/>
            <person name="Ignacio Espinoza J.C."/>
            <person name="Zayed A."/>
            <person name="Singleton C.M."/>
            <person name="Boyd J."/>
            <person name="Li Y.-F."/>
            <person name="Purvine S."/>
            <person name="Maughan H."/>
            <person name="Hodgkins S.B."/>
            <person name="Anderson D."/>
            <person name="Sederholm M."/>
            <person name="Temperton B."/>
            <person name="Saleska S.R."/>
            <person name="Tyson G.W."/>
            <person name="Rich V.I."/>
        </authorList>
    </citation>
    <scope>NUCLEOTIDE SEQUENCE [LARGE SCALE GENOMIC DNA]</scope>
    <source>
        <strain evidence="20 21">SMC7</strain>
    </source>
</reference>
<evidence type="ECO:0000256" key="6">
    <source>
        <dbReference type="ARBA" id="ARBA00022695"/>
    </source>
</evidence>
<dbReference type="UniPathway" id="UPA00973"/>
<dbReference type="PANTHER" id="PTHR43584">
    <property type="entry name" value="NUCLEOTIDYL TRANSFERASE"/>
    <property type="match status" value="1"/>
</dbReference>
<keyword evidence="8 18" id="KW-0677">Repeat</keyword>
<evidence type="ECO:0000256" key="14">
    <source>
        <dbReference type="ARBA" id="ARBA00023316"/>
    </source>
</evidence>
<dbReference type="SUPFAM" id="SSF51161">
    <property type="entry name" value="Trimeric LpxA-like enzymes"/>
    <property type="match status" value="1"/>
</dbReference>
<evidence type="ECO:0000256" key="3">
    <source>
        <dbReference type="ARBA" id="ARBA00007947"/>
    </source>
</evidence>
<accession>A0A398CUE1</accession>
<dbReference type="InterPro" id="IPR029044">
    <property type="entry name" value="Nucleotide-diphossugar_trans"/>
</dbReference>
<dbReference type="OrthoDB" id="9775031at2"/>
<dbReference type="EC" id="2.3.1.157" evidence="18"/>
<proteinExistence type="inferred from homology"/>
<evidence type="ECO:0000256" key="7">
    <source>
        <dbReference type="ARBA" id="ARBA00022723"/>
    </source>
</evidence>
<evidence type="ECO:0000313" key="20">
    <source>
        <dbReference type="EMBL" id="RIE06245.1"/>
    </source>
</evidence>
<evidence type="ECO:0000256" key="15">
    <source>
        <dbReference type="ARBA" id="ARBA00048247"/>
    </source>
</evidence>
<keyword evidence="12 18" id="KW-0511">Multifunctional enzyme</keyword>
<comment type="pathway">
    <text evidence="18">Nucleotide-sugar biosynthesis; UDP-N-acetyl-alpha-D-glucosamine biosynthesis; N-acetyl-alpha-D-glucosamine 1-phosphate from alpha-D-glucosamine 6-phosphate (route II): step 2/2.</text>
</comment>
<evidence type="ECO:0000256" key="17">
    <source>
        <dbReference type="ARBA" id="ARBA00049628"/>
    </source>
</evidence>